<name>A0A069CS45_WEIOS</name>
<dbReference type="OrthoDB" id="9797344at2"/>
<dbReference type="PANTHER" id="PTHR33594:SF1">
    <property type="entry name" value="HD_PDEASE DOMAIN-CONTAINING PROTEIN"/>
    <property type="match status" value="1"/>
</dbReference>
<keyword evidence="2" id="KW-0378">Hydrolase</keyword>
<evidence type="ECO:0000259" key="1">
    <source>
        <dbReference type="SMART" id="SM00471"/>
    </source>
</evidence>
<feature type="domain" description="HD/PDEase" evidence="1">
    <location>
        <begin position="24"/>
        <end position="141"/>
    </location>
</feature>
<evidence type="ECO:0000313" key="3">
    <source>
        <dbReference type="Proteomes" id="UP000030643"/>
    </source>
</evidence>
<dbReference type="eggNOG" id="COG1418">
    <property type="taxonomic scope" value="Bacteria"/>
</dbReference>
<sequence length="223" mass="25245">MIAIETKQLVQLTEFMEHQLGQDKSGHGDDHVKRVVNLAEHILTTEPTADSFITLAAATLHDNYDDKLFTDPSVAKAKTAEFMTEIEIEPAKQIAIFKIIDNMSWSKQRFGQAETLDINGQIVQDADRLEAIGAISIARVIQYGVKKGHPLYDPMMAPRDLQDKAAYRSDKGETVINHFYEKLFLLKDYMNTAEGKRIALQRDTLMHNFVDAFEAEWAGVDFL</sequence>
<dbReference type="Proteomes" id="UP000030643">
    <property type="component" value="Unassembled WGS sequence"/>
</dbReference>
<dbReference type="InterPro" id="IPR003607">
    <property type="entry name" value="HD/PDEase_dom"/>
</dbReference>
<dbReference type="GO" id="GO:0016787">
    <property type="term" value="F:hydrolase activity"/>
    <property type="evidence" value="ECO:0007669"/>
    <property type="project" value="UniProtKB-KW"/>
</dbReference>
<dbReference type="PANTHER" id="PTHR33594">
    <property type="entry name" value="SUPERFAMILY HYDROLASE, PUTATIVE (AFU_ORTHOLOGUE AFUA_1G03035)-RELATED"/>
    <property type="match status" value="1"/>
</dbReference>
<dbReference type="Gene3D" id="1.20.58.1910">
    <property type="match status" value="1"/>
</dbReference>
<reference evidence="3" key="1">
    <citation type="journal article" date="2014" name="Genome Announc.">
        <title>Draft genome sequence of Weissella oryzae SG25T, isolated from fermented rice grains.</title>
        <authorList>
            <person name="Tanizawa Y."/>
            <person name="Fujisawa T."/>
            <person name="Mochizuki T."/>
            <person name="Kaminuma E."/>
            <person name="Suzuki Y."/>
            <person name="Nakamura Y."/>
            <person name="Tohno M."/>
        </authorList>
    </citation>
    <scope>NUCLEOTIDE SEQUENCE [LARGE SCALE GENOMIC DNA]</scope>
    <source>
        <strain evidence="3">DSM 25784 / JCM 18191 / LMG 30913 / SG25</strain>
    </source>
</reference>
<dbReference type="CDD" id="cd00077">
    <property type="entry name" value="HDc"/>
    <property type="match status" value="1"/>
</dbReference>
<dbReference type="EMBL" id="DF820484">
    <property type="protein sequence ID" value="GAK30058.1"/>
    <property type="molecule type" value="Genomic_DNA"/>
</dbReference>
<keyword evidence="3" id="KW-1185">Reference proteome</keyword>
<dbReference type="AlphaFoldDB" id="A0A069CS45"/>
<evidence type="ECO:0000313" key="2">
    <source>
        <dbReference type="EMBL" id="GAK30058.1"/>
    </source>
</evidence>
<proteinExistence type="predicted"/>
<protein>
    <submittedName>
        <fullName evidence="2">Hydrolase</fullName>
    </submittedName>
</protein>
<dbReference type="SUPFAM" id="SSF109604">
    <property type="entry name" value="HD-domain/PDEase-like"/>
    <property type="match status" value="1"/>
</dbReference>
<dbReference type="RefSeq" id="WP_027698200.1">
    <property type="nucleotide sequence ID" value="NZ_DF820484.1"/>
</dbReference>
<gene>
    <name evidence="2" type="ORF">WOSG25_011500</name>
</gene>
<dbReference type="Gene3D" id="1.10.472.50">
    <property type="entry name" value="HD-domain/PDEase-like"/>
    <property type="match status" value="1"/>
</dbReference>
<organism evidence="2 3">
    <name type="scientific">Weissella oryzae (strain DSM 25784 / JCM 18191 / LMG 30913 / SG25)</name>
    <dbReference type="NCBI Taxonomy" id="1329250"/>
    <lineage>
        <taxon>Bacteria</taxon>
        <taxon>Bacillati</taxon>
        <taxon>Bacillota</taxon>
        <taxon>Bacilli</taxon>
        <taxon>Lactobacillales</taxon>
        <taxon>Lactobacillaceae</taxon>
        <taxon>Weissella</taxon>
    </lineage>
</organism>
<dbReference type="STRING" id="1329250.WOSG25_011500"/>
<accession>A0A069CS45</accession>
<dbReference type="SMART" id="SM00471">
    <property type="entry name" value="HDc"/>
    <property type="match status" value="1"/>
</dbReference>
<dbReference type="Pfam" id="PF01966">
    <property type="entry name" value="HD"/>
    <property type="match status" value="1"/>
</dbReference>
<dbReference type="InterPro" id="IPR006674">
    <property type="entry name" value="HD_domain"/>
</dbReference>